<keyword evidence="1" id="KW-1133">Transmembrane helix</keyword>
<name>A0A0G1L5C9_9BACT</name>
<evidence type="ECO:0000313" key="2">
    <source>
        <dbReference type="EMBL" id="KKT63842.1"/>
    </source>
</evidence>
<keyword evidence="1" id="KW-0812">Transmembrane</keyword>
<dbReference type="Proteomes" id="UP000033945">
    <property type="component" value="Unassembled WGS sequence"/>
</dbReference>
<evidence type="ECO:0008006" key="4">
    <source>
        <dbReference type="Google" id="ProtNLM"/>
    </source>
</evidence>
<evidence type="ECO:0000256" key="1">
    <source>
        <dbReference type="SAM" id="Phobius"/>
    </source>
</evidence>
<comment type="caution">
    <text evidence="2">The sequence shown here is derived from an EMBL/GenBank/DDBJ whole genome shotgun (WGS) entry which is preliminary data.</text>
</comment>
<gene>
    <name evidence="2" type="ORF">UW55_C0001G0135</name>
</gene>
<keyword evidence="1" id="KW-0472">Membrane</keyword>
<proteinExistence type="predicted"/>
<feature type="transmembrane region" description="Helical" evidence="1">
    <location>
        <begin position="20"/>
        <end position="42"/>
    </location>
</feature>
<dbReference type="AlphaFoldDB" id="A0A0G1L5C9"/>
<sequence>MKLKTQNQEQVRQKTGQAALIAVMLMLIIMLSAIFGASSVALKEAKVAEENKKSKLSFFAAEAGLEDAVYRLKRGKIVSSSFSILLNGATSNTTVTSAGGRRDVYSEGDLAGNVRALNAALLNSDGVSFYYGVQVGDGGLEMSNNSTINGNVFSNGSIVGSNGTIITGDAIVAGGINTNPSLEWAIQNSDNFFATATGNRDITQSFIANATNKLNKVAVYLGKVGNPTSNITLRINTDNGNKPSTTSIASATIQYTSVGLTPGWIGVALPSPPNITNGTKYWIVLDYGSNSASNYWNWRKDSSDNYLNNTGKYTSNCCSGNPVWTNVGGDLAFQAWIGGVNTKIDGLTIGNASSGTGRANLFVNTTIHGSACPNQYCIVENPAREEMPISAGLIQDWKDAAATGGICVQPQCDALGNLFLSNGASANLGPIKINGNLTLSNNATLTVTGVIWVAGNINVSNNCNVRLSPSYGSLSGMIVTDGTVRVSNNCVFSGSGTTGSYIMLLSAKNAPTSDVIEVNNNATGVIYYASNGRIEFENNAAAKEAVAYGIDMENGATITYETGLANINFSSGPSGGWDINSWQETLPQ</sequence>
<protein>
    <recommendedName>
        <fullName evidence="4">Type 4 fimbrial biogenesis protein PilX N-terminal domain-containing protein</fullName>
    </recommendedName>
</protein>
<organism evidence="2 3">
    <name type="scientific">Candidatus Giovannonibacteria bacterium GW2011_GWA2_44_26</name>
    <dbReference type="NCBI Taxonomy" id="1618648"/>
    <lineage>
        <taxon>Bacteria</taxon>
        <taxon>Candidatus Giovannoniibacteriota</taxon>
    </lineage>
</organism>
<evidence type="ECO:0000313" key="3">
    <source>
        <dbReference type="Proteomes" id="UP000033945"/>
    </source>
</evidence>
<reference evidence="2 3" key="1">
    <citation type="journal article" date="2015" name="Nature">
        <title>rRNA introns, odd ribosomes, and small enigmatic genomes across a large radiation of phyla.</title>
        <authorList>
            <person name="Brown C.T."/>
            <person name="Hug L.A."/>
            <person name="Thomas B.C."/>
            <person name="Sharon I."/>
            <person name="Castelle C.J."/>
            <person name="Singh A."/>
            <person name="Wilkins M.J."/>
            <person name="Williams K.H."/>
            <person name="Banfield J.F."/>
        </authorList>
    </citation>
    <scope>NUCLEOTIDE SEQUENCE [LARGE SCALE GENOMIC DNA]</scope>
</reference>
<accession>A0A0G1L5C9</accession>
<dbReference type="EMBL" id="LCIT01000001">
    <property type="protein sequence ID" value="KKT63842.1"/>
    <property type="molecule type" value="Genomic_DNA"/>
</dbReference>